<dbReference type="Gene3D" id="3.40.50.720">
    <property type="entry name" value="NAD(P)-binding Rossmann-like Domain"/>
    <property type="match status" value="1"/>
</dbReference>
<dbReference type="GO" id="GO:0016491">
    <property type="term" value="F:oxidoreductase activity"/>
    <property type="evidence" value="ECO:0007669"/>
    <property type="project" value="UniProtKB-KW"/>
</dbReference>
<dbReference type="SUPFAM" id="SSF51735">
    <property type="entry name" value="NAD(P)-binding Rossmann-fold domains"/>
    <property type="match status" value="1"/>
</dbReference>
<evidence type="ECO:0000313" key="5">
    <source>
        <dbReference type="Proteomes" id="UP001064262"/>
    </source>
</evidence>
<dbReference type="PANTHER" id="PTHR43477:SF1">
    <property type="entry name" value="DIHYDROANTICAPSIN 7-DEHYDROGENASE"/>
    <property type="match status" value="1"/>
</dbReference>
<dbReference type="Proteomes" id="UP001064262">
    <property type="component" value="Unassembled WGS sequence"/>
</dbReference>
<organism evidence="4 5">
    <name type="scientific">Winslowiella arboricola</name>
    <dbReference type="NCBI Taxonomy" id="2978220"/>
    <lineage>
        <taxon>Bacteria</taxon>
        <taxon>Pseudomonadati</taxon>
        <taxon>Pseudomonadota</taxon>
        <taxon>Gammaproteobacteria</taxon>
        <taxon>Enterobacterales</taxon>
        <taxon>Erwiniaceae</taxon>
        <taxon>Winslowiella</taxon>
    </lineage>
</organism>
<sequence>MNLHLDNAVVVISGGSGAIGSAVAERMLQEGARVALLARDNHKLQQLQQRLERWADRVLTLSADCTSPQACRAALVQVLARWDDIDVLVNCAGGAARYPAEQLDADAWLNGFHHKFLPCVTLQDAVLAHWREYPSVAAGVVARRAIVNVIGTGGKIPGPQHISGGAANAALMLATIGLAGAYGRKGVRINAVNPAMIDKQTRVGEGLLSLSALPEELHNDAHPFGRHGTPWEVANTVAFLASPLASYINGAMVSVDGGLKAVV</sequence>
<evidence type="ECO:0000256" key="2">
    <source>
        <dbReference type="ARBA" id="ARBA00023002"/>
    </source>
</evidence>
<dbReference type="PRINTS" id="PR00081">
    <property type="entry name" value="GDHRDH"/>
</dbReference>
<dbReference type="InterPro" id="IPR036291">
    <property type="entry name" value="NAD(P)-bd_dom_sf"/>
</dbReference>
<reference evidence="4" key="1">
    <citation type="submission" date="2022-09" db="EMBL/GenBank/DDBJ databases">
        <title>Winslowiella arboricola sp. nov., isolated from bleeding cankers on broadleaf hosts.</title>
        <authorList>
            <person name="Brady C."/>
            <person name="Kaur S."/>
            <person name="Crampton B."/>
            <person name="Maddock D."/>
            <person name="Arnold D."/>
            <person name="Denman S."/>
        </authorList>
    </citation>
    <scope>NUCLEOTIDE SEQUENCE</scope>
    <source>
        <strain evidence="4">BAC 15a-03b</strain>
    </source>
</reference>
<name>A0A9J6PW03_9GAMM</name>
<proteinExistence type="inferred from homology"/>
<comment type="similarity">
    <text evidence="1">Belongs to the short-chain dehydrogenases/reductases (SDR) family.</text>
</comment>
<dbReference type="EMBL" id="JAODIM010000042">
    <property type="protein sequence ID" value="MCU5779012.1"/>
    <property type="molecule type" value="Genomic_DNA"/>
</dbReference>
<dbReference type="InterPro" id="IPR051122">
    <property type="entry name" value="SDR_DHRS6-like"/>
</dbReference>
<dbReference type="PANTHER" id="PTHR43477">
    <property type="entry name" value="DIHYDROANTICAPSIN 7-DEHYDROGENASE"/>
    <property type="match status" value="1"/>
</dbReference>
<evidence type="ECO:0000256" key="3">
    <source>
        <dbReference type="SAM" id="Coils"/>
    </source>
</evidence>
<keyword evidence="2" id="KW-0560">Oxidoreductase</keyword>
<comment type="caution">
    <text evidence="4">The sequence shown here is derived from an EMBL/GenBank/DDBJ whole genome shotgun (WGS) entry which is preliminary data.</text>
</comment>
<feature type="coiled-coil region" evidence="3">
    <location>
        <begin position="37"/>
        <end position="64"/>
    </location>
</feature>
<accession>A0A9J6PW03</accession>
<evidence type="ECO:0000256" key="1">
    <source>
        <dbReference type="ARBA" id="ARBA00006484"/>
    </source>
</evidence>
<keyword evidence="5" id="KW-1185">Reference proteome</keyword>
<evidence type="ECO:0000313" key="4">
    <source>
        <dbReference type="EMBL" id="MCU5779012.1"/>
    </source>
</evidence>
<protein>
    <submittedName>
        <fullName evidence="4">SDR family oxidoreductase</fullName>
    </submittedName>
</protein>
<dbReference type="Pfam" id="PF13561">
    <property type="entry name" value="adh_short_C2"/>
    <property type="match status" value="1"/>
</dbReference>
<gene>
    <name evidence="4" type="ORF">N5923_16120</name>
</gene>
<dbReference type="RefSeq" id="WP_267141882.1">
    <property type="nucleotide sequence ID" value="NZ_JAODIL010000064.1"/>
</dbReference>
<keyword evidence="3" id="KW-0175">Coiled coil</keyword>
<dbReference type="InterPro" id="IPR002347">
    <property type="entry name" value="SDR_fam"/>
</dbReference>
<dbReference type="AlphaFoldDB" id="A0A9J6PW03"/>